<feature type="compositionally biased region" description="Basic residues" evidence="8">
    <location>
        <begin position="745"/>
        <end position="759"/>
    </location>
</feature>
<dbReference type="InterPro" id="IPR036864">
    <property type="entry name" value="Zn2-C6_fun-type_DNA-bd_sf"/>
</dbReference>
<evidence type="ECO:0000256" key="8">
    <source>
        <dbReference type="SAM" id="MobiDB-lite"/>
    </source>
</evidence>
<dbReference type="Pfam" id="PF04082">
    <property type="entry name" value="Fungal_trans"/>
    <property type="match status" value="1"/>
</dbReference>
<dbReference type="SMART" id="SM00066">
    <property type="entry name" value="GAL4"/>
    <property type="match status" value="1"/>
</dbReference>
<dbReference type="SMART" id="SM00906">
    <property type="entry name" value="Fungal_trans"/>
    <property type="match status" value="1"/>
</dbReference>
<dbReference type="FunCoup" id="A0A507B389">
    <property type="interactions" value="229"/>
</dbReference>
<dbReference type="InterPro" id="IPR051711">
    <property type="entry name" value="Stress_Response_Reg"/>
</dbReference>
<keyword evidence="5" id="KW-0238">DNA-binding</keyword>
<proteinExistence type="predicted"/>
<dbReference type="RefSeq" id="XP_030996034.1">
    <property type="nucleotide sequence ID" value="XM_031140050.1"/>
</dbReference>
<feature type="compositionally biased region" description="Low complexity" evidence="8">
    <location>
        <begin position="963"/>
        <end position="981"/>
    </location>
</feature>
<dbReference type="SUPFAM" id="SSF57701">
    <property type="entry name" value="Zn2/Cys6 DNA-binding domain"/>
    <property type="match status" value="1"/>
</dbReference>
<keyword evidence="9" id="KW-1133">Transmembrane helix</keyword>
<dbReference type="PANTHER" id="PTHR47540:SF1">
    <property type="entry name" value="ACTIVATOR OF STRESS GENES 1-RELATED"/>
    <property type="match status" value="1"/>
</dbReference>
<dbReference type="GO" id="GO:0000981">
    <property type="term" value="F:DNA-binding transcription factor activity, RNA polymerase II-specific"/>
    <property type="evidence" value="ECO:0007669"/>
    <property type="project" value="InterPro"/>
</dbReference>
<evidence type="ECO:0000256" key="9">
    <source>
        <dbReference type="SAM" id="Phobius"/>
    </source>
</evidence>
<feature type="compositionally biased region" description="Low complexity" evidence="8">
    <location>
        <begin position="830"/>
        <end position="845"/>
    </location>
</feature>
<dbReference type="EMBL" id="SKBQ01000029">
    <property type="protein sequence ID" value="TPX14323.1"/>
    <property type="molecule type" value="Genomic_DNA"/>
</dbReference>
<dbReference type="OrthoDB" id="422427at2759"/>
<feature type="transmembrane region" description="Helical" evidence="9">
    <location>
        <begin position="416"/>
        <end position="441"/>
    </location>
</feature>
<gene>
    <name evidence="11" type="ORF">E0L32_005519</name>
</gene>
<dbReference type="InParanoid" id="A0A507B389"/>
<evidence type="ECO:0000256" key="3">
    <source>
        <dbReference type="ARBA" id="ARBA00022833"/>
    </source>
</evidence>
<feature type="region of interest" description="Disordered" evidence="8">
    <location>
        <begin position="54"/>
        <end position="114"/>
    </location>
</feature>
<dbReference type="GeneID" id="41972966"/>
<dbReference type="InterPro" id="IPR007219">
    <property type="entry name" value="XnlR_reg_dom"/>
</dbReference>
<evidence type="ECO:0000256" key="7">
    <source>
        <dbReference type="ARBA" id="ARBA00023242"/>
    </source>
</evidence>
<evidence type="ECO:0000256" key="2">
    <source>
        <dbReference type="ARBA" id="ARBA00022723"/>
    </source>
</evidence>
<feature type="region of interest" description="Disordered" evidence="8">
    <location>
        <begin position="197"/>
        <end position="225"/>
    </location>
</feature>
<dbReference type="PROSITE" id="PS00463">
    <property type="entry name" value="ZN2_CY6_FUNGAL_1"/>
    <property type="match status" value="1"/>
</dbReference>
<keyword evidence="7" id="KW-0539">Nucleus</keyword>
<feature type="domain" description="Zn(2)-C6 fungal-type" evidence="10">
    <location>
        <begin position="115"/>
        <end position="144"/>
    </location>
</feature>
<keyword evidence="3" id="KW-0862">Zinc</keyword>
<name>A0A507B389_9PEZI</name>
<dbReference type="GO" id="GO:0008270">
    <property type="term" value="F:zinc ion binding"/>
    <property type="evidence" value="ECO:0007669"/>
    <property type="project" value="InterPro"/>
</dbReference>
<keyword evidence="2" id="KW-0479">Metal-binding</keyword>
<dbReference type="CDD" id="cd12148">
    <property type="entry name" value="fungal_TF_MHR"/>
    <property type="match status" value="1"/>
</dbReference>
<evidence type="ECO:0000313" key="12">
    <source>
        <dbReference type="Proteomes" id="UP000319257"/>
    </source>
</evidence>
<feature type="compositionally biased region" description="Polar residues" evidence="8">
    <location>
        <begin position="73"/>
        <end position="83"/>
    </location>
</feature>
<dbReference type="InterPro" id="IPR001138">
    <property type="entry name" value="Zn2Cys6_DnaBD"/>
</dbReference>
<keyword evidence="4" id="KW-0805">Transcription regulation</keyword>
<feature type="compositionally biased region" description="Polar residues" evidence="8">
    <location>
        <begin position="92"/>
        <end position="104"/>
    </location>
</feature>
<keyword evidence="12" id="KW-1185">Reference proteome</keyword>
<feature type="region of interest" description="Disordered" evidence="8">
    <location>
        <begin position="744"/>
        <end position="815"/>
    </location>
</feature>
<dbReference type="STRING" id="1093900.A0A507B389"/>
<feature type="compositionally biased region" description="Polar residues" evidence="8">
    <location>
        <begin position="214"/>
        <end position="225"/>
    </location>
</feature>
<evidence type="ECO:0000256" key="1">
    <source>
        <dbReference type="ARBA" id="ARBA00004123"/>
    </source>
</evidence>
<dbReference type="PANTHER" id="PTHR47540">
    <property type="entry name" value="THIAMINE REPRESSIBLE GENES REGULATORY PROTEIN THI5"/>
    <property type="match status" value="1"/>
</dbReference>
<keyword evidence="9" id="KW-0472">Membrane</keyword>
<sequence length="1012" mass="113220">MTQVPAMDQVVESPAEGMPPPSARPAAQPHNVSTASTITAASDTLDMAVSPALSEDGSALVSASWRAQEHSSPDASTKSSDALSQVKEESIGESSSAPQDTPSMPVQKRRRVTRACDECRRKKIKCDGKQPCTHCSVYSYECTYDKPSNRRRNPAPQYIEALEHRLQRAETLLRKFMPEVDLSDPNLDPAVQQEFQNRERARNQAAKSEKQQDKQVQQPENQDSQILSMIETIGQLDLTEGGEWDFHGISSGAVFLRRLREHFGGLLGQDYKAPFLPRAPRLPGMFNLDSPRSSVSSPWDPALQNVYDLPPKEHARTLCLYSFQCATCLLRIVHVPTFFETFERLYQKSPETFGTEDNRTLGLLYAVLALGCVYNFSDDSAHHYQAAMEEGLKYFSTSRLLLQDITECRDLASLQALLYLILFLQATSDLSGCYAFLGIALRAAMRMGLHRHLPHAQLTPIEHESRRRVFYVIRQMDTYVSALLGFPLMLSNQDIDQPLPTEVDDEYITKDGILSPPAGSPSVFEAFNAHAKLLDILAKVIKHIYPLKGIEDCVMSGEKESATYLINYSKIKEIEQELHEWFEKLPEQWRPSAEGPIEVVRVNLPRIRTLLRFGYAHVQMMLYRPFLHYVSPRLSAGKNVDERYYACAAAGISVARNIVHIGMEIRKKAVVIGPYWFILYTQYFAILSLLFYALENPDKAGSPEILAEATAGRDVIASLSSRSSAADRVTASLNVVFERLPDHLKKGKGRPIPTKKRSLGPKASPIPMPPTTAPGRRSEDSQSHKGSAAQDARRHASHRMSFDTAHRPQNARPGQQFISNFPEMLSMDLSSATGSPESSGTPSTSYRSIPSVPAHQTPGGAANPLYKLDTMMFPSGDPFAYPNQPMADMQTPTSGPHPGQAGPGHHQDAIQFYIPPNVYDDIEGQLLGPVPPYLMQQAQGQQGMDLQSHMYNASGMLGMHTQNTHTQQQHQEQQHHQMTQQRQHRELEEMLADPNFDPNFVEMFPQNYHRQI</sequence>
<keyword evidence="6" id="KW-0804">Transcription</keyword>
<dbReference type="GO" id="GO:0043565">
    <property type="term" value="F:sequence-specific DNA binding"/>
    <property type="evidence" value="ECO:0007669"/>
    <property type="project" value="TreeGrafter"/>
</dbReference>
<comment type="subcellular location">
    <subcellularLocation>
        <location evidence="1">Nucleus</location>
    </subcellularLocation>
</comment>
<dbReference type="GO" id="GO:0045944">
    <property type="term" value="P:positive regulation of transcription by RNA polymerase II"/>
    <property type="evidence" value="ECO:0007669"/>
    <property type="project" value="TreeGrafter"/>
</dbReference>
<dbReference type="Pfam" id="PF00172">
    <property type="entry name" value="Zn_clus"/>
    <property type="match status" value="1"/>
</dbReference>
<dbReference type="GO" id="GO:0005634">
    <property type="term" value="C:nucleus"/>
    <property type="evidence" value="ECO:0007669"/>
    <property type="project" value="UniProtKB-SubCell"/>
</dbReference>
<feature type="region of interest" description="Disordered" evidence="8">
    <location>
        <begin position="1"/>
        <end position="39"/>
    </location>
</feature>
<reference evidence="11 12" key="1">
    <citation type="submission" date="2019-06" db="EMBL/GenBank/DDBJ databases">
        <title>Draft genome sequence of the filamentous fungus Phialemoniopsis curvata isolated from diesel fuel.</title>
        <authorList>
            <person name="Varaljay V.A."/>
            <person name="Lyon W.J."/>
            <person name="Crouch A.L."/>
            <person name="Drake C.E."/>
            <person name="Hollomon J.M."/>
            <person name="Nadeau L.J."/>
            <person name="Nunn H.S."/>
            <person name="Stevenson B.S."/>
            <person name="Bojanowski C.L."/>
            <person name="Crookes-Goodson W.J."/>
        </authorList>
    </citation>
    <scope>NUCLEOTIDE SEQUENCE [LARGE SCALE GENOMIC DNA]</scope>
    <source>
        <strain evidence="11 12">D216</strain>
    </source>
</reference>
<evidence type="ECO:0000256" key="5">
    <source>
        <dbReference type="ARBA" id="ARBA00023125"/>
    </source>
</evidence>
<dbReference type="PROSITE" id="PS50048">
    <property type="entry name" value="ZN2_CY6_FUNGAL_2"/>
    <property type="match status" value="1"/>
</dbReference>
<feature type="region of interest" description="Disordered" evidence="8">
    <location>
        <begin position="827"/>
        <end position="858"/>
    </location>
</feature>
<organism evidence="11 12">
    <name type="scientific">Thyridium curvatum</name>
    <dbReference type="NCBI Taxonomy" id="1093900"/>
    <lineage>
        <taxon>Eukaryota</taxon>
        <taxon>Fungi</taxon>
        <taxon>Dikarya</taxon>
        <taxon>Ascomycota</taxon>
        <taxon>Pezizomycotina</taxon>
        <taxon>Sordariomycetes</taxon>
        <taxon>Sordariomycetidae</taxon>
        <taxon>Thyridiales</taxon>
        <taxon>Thyridiaceae</taxon>
        <taxon>Thyridium</taxon>
    </lineage>
</organism>
<accession>A0A507B389</accession>
<comment type="caution">
    <text evidence="11">The sequence shown here is derived from an EMBL/GenBank/DDBJ whole genome shotgun (WGS) entry which is preliminary data.</text>
</comment>
<dbReference type="Proteomes" id="UP000319257">
    <property type="component" value="Unassembled WGS sequence"/>
</dbReference>
<feature type="region of interest" description="Disordered" evidence="8">
    <location>
        <begin position="963"/>
        <end position="985"/>
    </location>
</feature>
<evidence type="ECO:0000256" key="4">
    <source>
        <dbReference type="ARBA" id="ARBA00023015"/>
    </source>
</evidence>
<feature type="compositionally biased region" description="Basic and acidic residues" evidence="8">
    <location>
        <begin position="197"/>
        <end position="213"/>
    </location>
</feature>
<protein>
    <recommendedName>
        <fullName evidence="10">Zn(2)-C6 fungal-type domain-containing protein</fullName>
    </recommendedName>
</protein>
<keyword evidence="9" id="KW-0812">Transmembrane</keyword>
<dbReference type="Gene3D" id="4.10.240.10">
    <property type="entry name" value="Zn(2)-C6 fungal-type DNA-binding domain"/>
    <property type="match status" value="1"/>
</dbReference>
<dbReference type="AlphaFoldDB" id="A0A507B389"/>
<feature type="transmembrane region" description="Helical" evidence="9">
    <location>
        <begin position="675"/>
        <end position="694"/>
    </location>
</feature>
<evidence type="ECO:0000259" key="10">
    <source>
        <dbReference type="PROSITE" id="PS50048"/>
    </source>
</evidence>
<evidence type="ECO:0000313" key="11">
    <source>
        <dbReference type="EMBL" id="TPX14323.1"/>
    </source>
</evidence>
<evidence type="ECO:0000256" key="6">
    <source>
        <dbReference type="ARBA" id="ARBA00023163"/>
    </source>
</evidence>
<dbReference type="GO" id="GO:0006351">
    <property type="term" value="P:DNA-templated transcription"/>
    <property type="evidence" value="ECO:0007669"/>
    <property type="project" value="InterPro"/>
</dbReference>
<dbReference type="CDD" id="cd00067">
    <property type="entry name" value="GAL4"/>
    <property type="match status" value="1"/>
</dbReference>